<reference evidence="2" key="1">
    <citation type="journal article" date="2019" name="Int. J. Syst. Evol. Microbiol.">
        <title>The Global Catalogue of Microorganisms (GCM) 10K type strain sequencing project: providing services to taxonomists for standard genome sequencing and annotation.</title>
        <authorList>
            <consortium name="The Broad Institute Genomics Platform"/>
            <consortium name="The Broad Institute Genome Sequencing Center for Infectious Disease"/>
            <person name="Wu L."/>
            <person name="Ma J."/>
        </authorList>
    </citation>
    <scope>NUCLEOTIDE SEQUENCE [LARGE SCALE GENOMIC DNA]</scope>
    <source>
        <strain evidence="2">JCM 15309</strain>
    </source>
</reference>
<dbReference type="EMBL" id="BAAAPB010000004">
    <property type="protein sequence ID" value="GAA1970119.1"/>
    <property type="molecule type" value="Genomic_DNA"/>
</dbReference>
<gene>
    <name evidence="1" type="ORF">GCM10009798_33550</name>
</gene>
<name>A0ABP5CZI2_9ACTN</name>
<protein>
    <submittedName>
        <fullName evidence="1">Uncharacterized protein</fullName>
    </submittedName>
</protein>
<dbReference type="RefSeq" id="WP_344046768.1">
    <property type="nucleotide sequence ID" value="NZ_BAAAPB010000004.1"/>
</dbReference>
<proteinExistence type="predicted"/>
<dbReference type="Proteomes" id="UP001500571">
    <property type="component" value="Unassembled WGS sequence"/>
</dbReference>
<keyword evidence="2" id="KW-1185">Reference proteome</keyword>
<evidence type="ECO:0000313" key="1">
    <source>
        <dbReference type="EMBL" id="GAA1970119.1"/>
    </source>
</evidence>
<sequence length="149" mass="16652">MELHVRSRALPGSIPGALHMCKGTHLIQQEPVPCPRSCIAHYEAWGGKHLPNAILATVDLLPGTEPSHMWTGEDHACLAHAGERPWLAVHINSADFLDDASRVVPVWTVSRFEPHVGDFVVNLFADEESAMRFYDLFVDEYEDDYACDD</sequence>
<comment type="caution">
    <text evidence="1">The sequence shown here is derived from an EMBL/GenBank/DDBJ whole genome shotgun (WGS) entry which is preliminary data.</text>
</comment>
<accession>A0ABP5CZI2</accession>
<evidence type="ECO:0000313" key="2">
    <source>
        <dbReference type="Proteomes" id="UP001500571"/>
    </source>
</evidence>
<organism evidence="1 2">
    <name type="scientific">Nocardioides panacihumi</name>
    <dbReference type="NCBI Taxonomy" id="400774"/>
    <lineage>
        <taxon>Bacteria</taxon>
        <taxon>Bacillati</taxon>
        <taxon>Actinomycetota</taxon>
        <taxon>Actinomycetes</taxon>
        <taxon>Propionibacteriales</taxon>
        <taxon>Nocardioidaceae</taxon>
        <taxon>Nocardioides</taxon>
    </lineage>
</organism>